<comment type="caution">
    <text evidence="1">The sequence shown here is derived from an EMBL/GenBank/DDBJ whole genome shotgun (WGS) entry which is preliminary data.</text>
</comment>
<reference evidence="1" key="1">
    <citation type="submission" date="2021-01" db="EMBL/GenBank/DDBJ databases">
        <authorList>
            <consortium name="Genoscope - CEA"/>
            <person name="William W."/>
        </authorList>
    </citation>
    <scope>NUCLEOTIDE SEQUENCE</scope>
</reference>
<gene>
    <name evidence="1" type="ORF">POCTA_138.1.T1430024</name>
</gene>
<dbReference type="Proteomes" id="UP000683925">
    <property type="component" value="Unassembled WGS sequence"/>
</dbReference>
<evidence type="ECO:0000313" key="1">
    <source>
        <dbReference type="EMBL" id="CAD8208036.1"/>
    </source>
</evidence>
<sequence length="110" mass="12778">MQLNQIKSKKRRITPSEIYQLSLSQERYQIPKFLSLNQQNINKSQIYQILDQIGSGSYNTIFIAENKLHGGYYANEESTPRCKINQQGIGNAYEYESPSYSTSKRLLLYC</sequence>
<dbReference type="AlphaFoldDB" id="A0A8S1Y286"/>
<accession>A0A8S1Y286</accession>
<dbReference type="EMBL" id="CAJJDP010000144">
    <property type="protein sequence ID" value="CAD8208036.1"/>
    <property type="molecule type" value="Genomic_DNA"/>
</dbReference>
<name>A0A8S1Y286_PAROT</name>
<keyword evidence="2" id="KW-1185">Reference proteome</keyword>
<evidence type="ECO:0000313" key="2">
    <source>
        <dbReference type="Proteomes" id="UP000683925"/>
    </source>
</evidence>
<protein>
    <submittedName>
        <fullName evidence="1">Uncharacterized protein</fullName>
    </submittedName>
</protein>
<proteinExistence type="predicted"/>
<organism evidence="1 2">
    <name type="scientific">Paramecium octaurelia</name>
    <dbReference type="NCBI Taxonomy" id="43137"/>
    <lineage>
        <taxon>Eukaryota</taxon>
        <taxon>Sar</taxon>
        <taxon>Alveolata</taxon>
        <taxon>Ciliophora</taxon>
        <taxon>Intramacronucleata</taxon>
        <taxon>Oligohymenophorea</taxon>
        <taxon>Peniculida</taxon>
        <taxon>Parameciidae</taxon>
        <taxon>Paramecium</taxon>
    </lineage>
</organism>